<accession>A0A4Y9IQC9</accession>
<dbReference type="RefSeq" id="WP_135103570.1">
    <property type="nucleotide sequence ID" value="NZ_JADGKW010000001.1"/>
</dbReference>
<dbReference type="OrthoDB" id="1049713at2"/>
<comment type="caution">
    <text evidence="1">The sequence shown here is derived from an EMBL/GenBank/DDBJ whole genome shotgun (WGS) entry which is preliminary data.</text>
</comment>
<gene>
    <name evidence="1" type="ORF">E4T88_00620</name>
</gene>
<name>A0A4Y9IQC9_9BACT</name>
<protein>
    <submittedName>
        <fullName evidence="1">DUF3168 domain-containing protein</fullName>
    </submittedName>
</protein>
<dbReference type="AlphaFoldDB" id="A0A4Y9IQC9"/>
<evidence type="ECO:0000313" key="1">
    <source>
        <dbReference type="EMBL" id="TFU90512.1"/>
    </source>
</evidence>
<evidence type="ECO:0000313" key="2">
    <source>
        <dbReference type="Proteomes" id="UP000298285"/>
    </source>
</evidence>
<reference evidence="1 2" key="1">
    <citation type="submission" date="2019-03" db="EMBL/GenBank/DDBJ databases">
        <title>Diversity of the mouse oral microbiome.</title>
        <authorList>
            <person name="Joseph S."/>
            <person name="Aduse-Opoku J."/>
            <person name="Curtis M."/>
            <person name="Wade W."/>
            <person name="Hashim A."/>
        </authorList>
    </citation>
    <scope>NUCLEOTIDE SEQUENCE [LARGE SCALE GENOMIC DNA]</scope>
    <source>
        <strain evidence="1 2">P11</strain>
    </source>
</reference>
<sequence length="126" mass="14908">MGPAESKFKATTIMRSLLLEDDRITEMLSDKIFPLVAEDNTEGDFVIYRRDEYSREYDKMSISSQICRVFFNVISEDYDRSQHLAFLLDDRLSGYWEDHELNIKLVDSEEEFEAGKYIQVLLFEIE</sequence>
<proteinExistence type="predicted"/>
<dbReference type="EMBL" id="SPPK01000001">
    <property type="protein sequence ID" value="TFU90512.1"/>
    <property type="molecule type" value="Genomic_DNA"/>
</dbReference>
<organism evidence="1 2">
    <name type="scientific">Dysgonomonas mossii</name>
    <dbReference type="NCBI Taxonomy" id="163665"/>
    <lineage>
        <taxon>Bacteria</taxon>
        <taxon>Pseudomonadati</taxon>
        <taxon>Bacteroidota</taxon>
        <taxon>Bacteroidia</taxon>
        <taxon>Bacteroidales</taxon>
        <taxon>Dysgonomonadaceae</taxon>
        <taxon>Dysgonomonas</taxon>
    </lineage>
</organism>
<dbReference type="Proteomes" id="UP000298285">
    <property type="component" value="Unassembled WGS sequence"/>
</dbReference>